<gene>
    <name evidence="5" type="ORF">HMPREF9193_01469</name>
</gene>
<evidence type="ECO:0000256" key="2">
    <source>
        <dbReference type="ARBA" id="ARBA00022723"/>
    </source>
</evidence>
<sequence length="509" mass="58179">MTPKKQVVFIMTDTTRFDMVGCYGFPAMKTPCLDDLASKGVRFEKTYSCQPVCGPARSAIFTGLFPHSNGSISNCMPLGAGIKTAGEYLQQAGVHSAYIGKWHLDGGDYFGNGICPAGYDSDYWYDMRCYLEELSPELREYSRKEASSLEGIDESFTFAHRCTERALSFLNKHGSEDFFLTVSFDEPHQPYLCPEPYASMYKDYEMPKGENFYDTLEEKPFYQKLWAGKTLHEDKQNVHIKPRLFLGCNSFADYEIGKIIKAVERLAPDAMIIFTSDHGEALGAHSLTQKGPSVYEEIAHIPMIIKGGAYCRSPKGAVHHGVTSHIDILPTLLDYFDCDIPPVLQGKTMRPIIEKPNTPFKDTVFVEFHRYEVDHDGFGGLQFMRAAVTDTHKMALHLLDDTDELYDTVHDRAELKNLIKTKGCEQIRDELHRRILDFMNDTRDPYRGYQWKVRPWNKEYTAPEWEVDGYTRQRPEGPGENRQLDYDTGLEIKEFVRYKNKAKKPAGQI</sequence>
<dbReference type="PANTHER" id="PTHR45953">
    <property type="entry name" value="IDURONATE 2-SULFATASE"/>
    <property type="match status" value="1"/>
</dbReference>
<dbReference type="Proteomes" id="UP000016649">
    <property type="component" value="Unassembled WGS sequence"/>
</dbReference>
<evidence type="ECO:0000259" key="4">
    <source>
        <dbReference type="Pfam" id="PF00884"/>
    </source>
</evidence>
<dbReference type="InterPro" id="IPR000917">
    <property type="entry name" value="Sulfatase_N"/>
</dbReference>
<reference evidence="5 6" key="1">
    <citation type="submission" date="2013-08" db="EMBL/GenBank/DDBJ databases">
        <authorList>
            <person name="Weinstock G."/>
            <person name="Sodergren E."/>
            <person name="Wylie T."/>
            <person name="Fulton L."/>
            <person name="Fulton R."/>
            <person name="Fronick C."/>
            <person name="O'Laughlin M."/>
            <person name="Godfrey J."/>
            <person name="Miner T."/>
            <person name="Herter B."/>
            <person name="Appelbaum E."/>
            <person name="Cordes M."/>
            <person name="Lek S."/>
            <person name="Wollam A."/>
            <person name="Pepin K.H."/>
            <person name="Palsikar V.B."/>
            <person name="Mitreva M."/>
            <person name="Wilson R.K."/>
        </authorList>
    </citation>
    <scope>NUCLEOTIDE SEQUENCE [LARGE SCALE GENOMIC DNA]</scope>
    <source>
        <strain evidence="5 6">ATCC 700332</strain>
    </source>
</reference>
<proteinExistence type="inferred from homology"/>
<dbReference type="RefSeq" id="WP_021687672.1">
    <property type="nucleotide sequence ID" value="NZ_KI260569.1"/>
</dbReference>
<dbReference type="PROSITE" id="PS00149">
    <property type="entry name" value="SULFATASE_2"/>
    <property type="match status" value="1"/>
</dbReference>
<evidence type="ECO:0000256" key="1">
    <source>
        <dbReference type="ARBA" id="ARBA00008779"/>
    </source>
</evidence>
<protein>
    <submittedName>
        <fullName evidence="5">Arylsulfatase</fullName>
    </submittedName>
</protein>
<dbReference type="Pfam" id="PF00884">
    <property type="entry name" value="Sulfatase"/>
    <property type="match status" value="1"/>
</dbReference>
<evidence type="ECO:0000256" key="3">
    <source>
        <dbReference type="ARBA" id="ARBA00022801"/>
    </source>
</evidence>
<feature type="domain" description="Sulfatase N-terminal" evidence="4">
    <location>
        <begin position="6"/>
        <end position="337"/>
    </location>
</feature>
<dbReference type="EMBL" id="AWVH01000037">
    <property type="protein sequence ID" value="ERJ92310.1"/>
    <property type="molecule type" value="Genomic_DNA"/>
</dbReference>
<keyword evidence="3" id="KW-0378">Hydrolase</keyword>
<dbReference type="InterPro" id="IPR024607">
    <property type="entry name" value="Sulfatase_CS"/>
</dbReference>
<evidence type="ECO:0000313" key="5">
    <source>
        <dbReference type="EMBL" id="ERJ92310.1"/>
    </source>
</evidence>
<keyword evidence="6" id="KW-1185">Reference proteome</keyword>
<dbReference type="PANTHER" id="PTHR45953:SF1">
    <property type="entry name" value="IDURONATE 2-SULFATASE"/>
    <property type="match status" value="1"/>
</dbReference>
<keyword evidence="2" id="KW-0479">Metal-binding</keyword>
<comment type="similarity">
    <text evidence="1">Belongs to the sulfatase family.</text>
</comment>
<evidence type="ECO:0000313" key="6">
    <source>
        <dbReference type="Proteomes" id="UP000016649"/>
    </source>
</evidence>
<dbReference type="SUPFAM" id="SSF53649">
    <property type="entry name" value="Alkaline phosphatase-like"/>
    <property type="match status" value="1"/>
</dbReference>
<name>A0ABN0NXP0_TRELE</name>
<comment type="caution">
    <text evidence="5">The sequence shown here is derived from an EMBL/GenBank/DDBJ whole genome shotgun (WGS) entry which is preliminary data.</text>
</comment>
<dbReference type="PROSITE" id="PS00523">
    <property type="entry name" value="SULFATASE_1"/>
    <property type="match status" value="1"/>
</dbReference>
<accession>A0ABN0NXP0</accession>
<organism evidence="5 6">
    <name type="scientific">Treponema lecithinolyticum ATCC 700332</name>
    <dbReference type="NCBI Taxonomy" id="1321815"/>
    <lineage>
        <taxon>Bacteria</taxon>
        <taxon>Pseudomonadati</taxon>
        <taxon>Spirochaetota</taxon>
        <taxon>Spirochaetia</taxon>
        <taxon>Spirochaetales</taxon>
        <taxon>Treponemataceae</taxon>
        <taxon>Treponema</taxon>
    </lineage>
</organism>
<dbReference type="InterPro" id="IPR017850">
    <property type="entry name" value="Alkaline_phosphatase_core_sf"/>
</dbReference>
<dbReference type="Gene3D" id="3.40.720.10">
    <property type="entry name" value="Alkaline Phosphatase, subunit A"/>
    <property type="match status" value="1"/>
</dbReference>